<dbReference type="RefSeq" id="WP_140737262.1">
    <property type="nucleotide sequence ID" value="NZ_RCZM01000001.1"/>
</dbReference>
<keyword evidence="5 9" id="KW-0732">Signal</keyword>
<sequence>MLFRRTRPVIRRRTALLALATTATLALTACGGGGSLEAGKSLDPDKLTIYSAQHENLTQAWAKKFQEDTGVKVQIRYGSDSSMGAQIVQEGAKSPADVFLTENSPAMTTVQNAGLLAKVDEATIAQVGKDYAPSTHEWVGIAARSTVLVYNPSKITEAELPKSIMDLQDPKWKGKWGAAAGGADFQAIVSAILETQGEAKTATWLKGLKDGAQIYQNNIAVMKAVNAGQVPVGIMYHYYWYRDQALSKVGSKNTKLLYFRHQDPGAFVSISGGAVLKSSKQGANAQKFLAYVTSKAGQNVLATSDAKEYAVGNGVPSDKALEPLDTLEAPDVDPFKLNGPKVIELMTAAGIL</sequence>
<evidence type="ECO:0000313" key="10">
    <source>
        <dbReference type="EMBL" id="TPG19612.1"/>
    </source>
</evidence>
<evidence type="ECO:0000256" key="4">
    <source>
        <dbReference type="ARBA" id="ARBA00022723"/>
    </source>
</evidence>
<dbReference type="PROSITE" id="PS51257">
    <property type="entry name" value="PROKAR_LIPOPROTEIN"/>
    <property type="match status" value="1"/>
</dbReference>
<dbReference type="OrthoDB" id="9769567at2"/>
<dbReference type="GO" id="GO:0055085">
    <property type="term" value="P:transmembrane transport"/>
    <property type="evidence" value="ECO:0007669"/>
    <property type="project" value="InterPro"/>
</dbReference>
<evidence type="ECO:0000256" key="2">
    <source>
        <dbReference type="ARBA" id="ARBA00022448"/>
    </source>
</evidence>
<evidence type="ECO:0000256" key="3">
    <source>
        <dbReference type="ARBA" id="ARBA00022496"/>
    </source>
</evidence>
<comment type="caution">
    <text evidence="10">The sequence shown here is derived from an EMBL/GenBank/DDBJ whole genome shotgun (WGS) entry which is preliminary data.</text>
</comment>
<dbReference type="GO" id="GO:0030288">
    <property type="term" value="C:outer membrane-bounded periplasmic space"/>
    <property type="evidence" value="ECO:0007669"/>
    <property type="project" value="TreeGrafter"/>
</dbReference>
<dbReference type="InterPro" id="IPR026045">
    <property type="entry name" value="Ferric-bd"/>
</dbReference>
<dbReference type="PIRSF" id="PIRSF002825">
    <property type="entry name" value="CfbpA"/>
    <property type="match status" value="1"/>
</dbReference>
<dbReference type="AlphaFoldDB" id="A0A502D463"/>
<evidence type="ECO:0000256" key="6">
    <source>
        <dbReference type="ARBA" id="ARBA00023004"/>
    </source>
</evidence>
<dbReference type="EMBL" id="RCZM01000001">
    <property type="protein sequence ID" value="TPG19612.1"/>
    <property type="molecule type" value="Genomic_DNA"/>
</dbReference>
<proteinExistence type="inferred from homology"/>
<evidence type="ECO:0000256" key="8">
    <source>
        <dbReference type="PIRSR" id="PIRSR002825-1"/>
    </source>
</evidence>
<feature type="binding site" evidence="8">
    <location>
        <position position="239"/>
    </location>
    <ligand>
        <name>Fe cation</name>
        <dbReference type="ChEBI" id="CHEBI:24875"/>
    </ligand>
</feature>
<keyword evidence="7" id="KW-0406">Ion transport</keyword>
<feature type="chain" id="PRO_5021325889" evidence="9">
    <location>
        <begin position="29"/>
        <end position="352"/>
    </location>
</feature>
<gene>
    <name evidence="10" type="ORF">EAH86_03915</name>
</gene>
<dbReference type="PROSITE" id="PS01037">
    <property type="entry name" value="SBP_BACTERIAL_1"/>
    <property type="match status" value="1"/>
</dbReference>
<keyword evidence="11" id="KW-1185">Reference proteome</keyword>
<feature type="binding site" evidence="8">
    <location>
        <position position="238"/>
    </location>
    <ligand>
        <name>Fe cation</name>
        <dbReference type="ChEBI" id="CHEBI:24875"/>
    </ligand>
</feature>
<dbReference type="Gene3D" id="3.40.190.10">
    <property type="entry name" value="Periplasmic binding protein-like II"/>
    <property type="match status" value="2"/>
</dbReference>
<feature type="binding site" evidence="8">
    <location>
        <position position="54"/>
    </location>
    <ligand>
        <name>Fe cation</name>
        <dbReference type="ChEBI" id="CHEBI:24875"/>
    </ligand>
</feature>
<dbReference type="Pfam" id="PF13343">
    <property type="entry name" value="SBP_bac_6"/>
    <property type="match status" value="1"/>
</dbReference>
<dbReference type="Proteomes" id="UP000317722">
    <property type="component" value="Unassembled WGS sequence"/>
</dbReference>
<evidence type="ECO:0000313" key="11">
    <source>
        <dbReference type="Proteomes" id="UP000317722"/>
    </source>
</evidence>
<keyword evidence="4 8" id="KW-0479">Metal-binding</keyword>
<dbReference type="GO" id="GO:0006826">
    <property type="term" value="P:iron ion transport"/>
    <property type="evidence" value="ECO:0007669"/>
    <property type="project" value="UniProtKB-KW"/>
</dbReference>
<evidence type="ECO:0000256" key="5">
    <source>
        <dbReference type="ARBA" id="ARBA00022729"/>
    </source>
</evidence>
<reference evidence="10 11" key="1">
    <citation type="journal article" date="2019" name="Environ. Microbiol.">
        <title>Species interactions and distinct microbial communities in high Arctic permafrost affected cryosols are associated with the CH4 and CO2 gas fluxes.</title>
        <authorList>
            <person name="Altshuler I."/>
            <person name="Hamel J."/>
            <person name="Turney S."/>
            <person name="Magnuson E."/>
            <person name="Levesque R."/>
            <person name="Greer C."/>
            <person name="Whyte L.G."/>
        </authorList>
    </citation>
    <scope>NUCLEOTIDE SEQUENCE [LARGE SCALE GENOMIC DNA]</scope>
    <source>
        <strain evidence="10 11">S9.3A</strain>
    </source>
</reference>
<evidence type="ECO:0000256" key="1">
    <source>
        <dbReference type="ARBA" id="ARBA00008520"/>
    </source>
</evidence>
<dbReference type="PANTHER" id="PTHR30006">
    <property type="entry name" value="THIAMINE-BINDING PERIPLASMIC PROTEIN-RELATED"/>
    <property type="match status" value="1"/>
</dbReference>
<dbReference type="InterPro" id="IPR006061">
    <property type="entry name" value="SBP_1_CS"/>
</dbReference>
<accession>A0A502D463</accession>
<dbReference type="GO" id="GO:0046872">
    <property type="term" value="F:metal ion binding"/>
    <property type="evidence" value="ECO:0007669"/>
    <property type="project" value="UniProtKB-KW"/>
</dbReference>
<evidence type="ECO:0000256" key="7">
    <source>
        <dbReference type="ARBA" id="ARBA00023065"/>
    </source>
</evidence>
<keyword evidence="2" id="KW-0813">Transport</keyword>
<name>A0A502D463_9MICO</name>
<feature type="binding site" evidence="8">
    <location>
        <position position="102"/>
    </location>
    <ligand>
        <name>Fe cation</name>
        <dbReference type="ChEBI" id="CHEBI:24875"/>
    </ligand>
</feature>
<keyword evidence="6 8" id="KW-0408">Iron</keyword>
<organism evidence="10 11">
    <name type="scientific">Pedococcus bigeumensis</name>
    <dbReference type="NCBI Taxonomy" id="433644"/>
    <lineage>
        <taxon>Bacteria</taxon>
        <taxon>Bacillati</taxon>
        <taxon>Actinomycetota</taxon>
        <taxon>Actinomycetes</taxon>
        <taxon>Micrococcales</taxon>
        <taxon>Intrasporangiaceae</taxon>
        <taxon>Pedococcus</taxon>
    </lineage>
</organism>
<protein>
    <submittedName>
        <fullName evidence="10">Extracellular solute-binding protein</fullName>
    </submittedName>
</protein>
<dbReference type="SUPFAM" id="SSF53850">
    <property type="entry name" value="Periplasmic binding protein-like II"/>
    <property type="match status" value="1"/>
</dbReference>
<evidence type="ECO:0000256" key="9">
    <source>
        <dbReference type="SAM" id="SignalP"/>
    </source>
</evidence>
<feature type="signal peptide" evidence="9">
    <location>
        <begin position="1"/>
        <end position="28"/>
    </location>
</feature>
<keyword evidence="3" id="KW-0410">Iron transport</keyword>
<dbReference type="PANTHER" id="PTHR30006:SF15">
    <property type="entry name" value="IRON-UTILIZATION PERIPLASMIC PROTEIN"/>
    <property type="match status" value="1"/>
</dbReference>
<comment type="similarity">
    <text evidence="1">Belongs to the bacterial solute-binding protein 1 family.</text>
</comment>